<sequence>MDEMFRSAASTPRAMRRLPVPADSSDEDESPSPTPGQRAGQRARRRPAPAQHAAPSITVAMTVVLIVANLVAALLGIKQSRAQALARPVGAAADQTIRTLCLLAGGCVGVLTAIQHELAHTRVRA</sequence>
<protein>
    <submittedName>
        <fullName evidence="3">Uncharacterized protein</fullName>
    </submittedName>
</protein>
<evidence type="ECO:0000313" key="3">
    <source>
        <dbReference type="EMBL" id="KAK2079453.1"/>
    </source>
</evidence>
<feature type="region of interest" description="Disordered" evidence="1">
    <location>
        <begin position="1"/>
        <end position="53"/>
    </location>
</feature>
<comment type="caution">
    <text evidence="3">The sequence shown here is derived from an EMBL/GenBank/DDBJ whole genome shotgun (WGS) entry which is preliminary data.</text>
</comment>
<evidence type="ECO:0000313" key="4">
    <source>
        <dbReference type="Proteomes" id="UP001255856"/>
    </source>
</evidence>
<dbReference type="EMBL" id="JASFZW010000003">
    <property type="protein sequence ID" value="KAK2079453.1"/>
    <property type="molecule type" value="Genomic_DNA"/>
</dbReference>
<name>A0AAD9IKZ1_PROWI</name>
<keyword evidence="2" id="KW-1133">Transmembrane helix</keyword>
<evidence type="ECO:0000256" key="1">
    <source>
        <dbReference type="SAM" id="MobiDB-lite"/>
    </source>
</evidence>
<keyword evidence="2" id="KW-0812">Transmembrane</keyword>
<evidence type="ECO:0000256" key="2">
    <source>
        <dbReference type="SAM" id="Phobius"/>
    </source>
</evidence>
<feature type="transmembrane region" description="Helical" evidence="2">
    <location>
        <begin position="57"/>
        <end position="77"/>
    </location>
</feature>
<gene>
    <name evidence="3" type="ORF">QBZ16_003145</name>
</gene>
<organism evidence="3 4">
    <name type="scientific">Prototheca wickerhamii</name>
    <dbReference type="NCBI Taxonomy" id="3111"/>
    <lineage>
        <taxon>Eukaryota</taxon>
        <taxon>Viridiplantae</taxon>
        <taxon>Chlorophyta</taxon>
        <taxon>core chlorophytes</taxon>
        <taxon>Trebouxiophyceae</taxon>
        <taxon>Chlorellales</taxon>
        <taxon>Chlorellaceae</taxon>
        <taxon>Prototheca</taxon>
    </lineage>
</organism>
<proteinExistence type="predicted"/>
<dbReference type="Proteomes" id="UP001255856">
    <property type="component" value="Unassembled WGS sequence"/>
</dbReference>
<reference evidence="3" key="1">
    <citation type="submission" date="2021-01" db="EMBL/GenBank/DDBJ databases">
        <authorList>
            <person name="Eckstrom K.M.E."/>
        </authorList>
    </citation>
    <scope>NUCLEOTIDE SEQUENCE</scope>
    <source>
        <strain evidence="3">UVCC 0001</strain>
    </source>
</reference>
<dbReference type="AlphaFoldDB" id="A0AAD9IKZ1"/>
<keyword evidence="4" id="KW-1185">Reference proteome</keyword>
<accession>A0AAD9IKZ1</accession>
<keyword evidence="2" id="KW-0472">Membrane</keyword>